<protein>
    <submittedName>
        <fullName evidence="1">Uncharacterized protein</fullName>
    </submittedName>
</protein>
<organism evidence="1 2">
    <name type="scientific">Dermacentor silvarum</name>
    <name type="common">Tick</name>
    <dbReference type="NCBI Taxonomy" id="543639"/>
    <lineage>
        <taxon>Eukaryota</taxon>
        <taxon>Metazoa</taxon>
        <taxon>Ecdysozoa</taxon>
        <taxon>Arthropoda</taxon>
        <taxon>Chelicerata</taxon>
        <taxon>Arachnida</taxon>
        <taxon>Acari</taxon>
        <taxon>Parasitiformes</taxon>
        <taxon>Ixodida</taxon>
        <taxon>Ixodoidea</taxon>
        <taxon>Ixodidae</taxon>
        <taxon>Rhipicephalinae</taxon>
        <taxon>Dermacentor</taxon>
    </lineage>
</organism>
<proteinExistence type="predicted"/>
<comment type="caution">
    <text evidence="1">The sequence shown here is derived from an EMBL/GenBank/DDBJ whole genome shotgun (WGS) entry which is preliminary data.</text>
</comment>
<dbReference type="EMBL" id="CM023472">
    <property type="protein sequence ID" value="KAH7960912.1"/>
    <property type="molecule type" value="Genomic_DNA"/>
</dbReference>
<name>A0ACB8D8J1_DERSI</name>
<evidence type="ECO:0000313" key="2">
    <source>
        <dbReference type="Proteomes" id="UP000821865"/>
    </source>
</evidence>
<evidence type="ECO:0000313" key="1">
    <source>
        <dbReference type="EMBL" id="KAH7960912.1"/>
    </source>
</evidence>
<sequence length="401" mass="45718">MNKVREANKTLRQENAALRTTMNNLTREIAEIPSRETHAKHKQDRGKNPEHPETAVEEPAPKKRAVEATRKQTENDRIDNLEAKVEARFPKLEQSITANIAPVTAMKQTMETYQAEKTNRFAYIERTLQPIVSHPTFAHLFGQHPPNQGTPYTPTCINDQYLPTTPAEQHAPYGCLPNAKLDRDIDVEEIRAALHDFSSREAEGALRAAKLQHIKVRIRWFPAYAGDASERSENHNEMAHAAARALTNRVPATDRPSWFEAKDRMTDYNITKAYRLARRTLPPPYLRQSRGEAVLLRQLQTGSLPSPRLMHRMYPETYPTHMCRVCRRETADDTHILWDCIKNPEEAKSRRISPRFEAGAKSYDKDHLLWAVQQVPGALEREGLSEPATASGDPRRETATS</sequence>
<dbReference type="Proteomes" id="UP000821865">
    <property type="component" value="Chromosome 3"/>
</dbReference>
<gene>
    <name evidence="1" type="ORF">HPB49_024754</name>
</gene>
<accession>A0ACB8D8J1</accession>
<keyword evidence="2" id="KW-1185">Reference proteome</keyword>
<reference evidence="1" key="1">
    <citation type="submission" date="2020-05" db="EMBL/GenBank/DDBJ databases">
        <title>Large-scale comparative analyses of tick genomes elucidate their genetic diversity and vector capacities.</title>
        <authorList>
            <person name="Jia N."/>
            <person name="Wang J."/>
            <person name="Shi W."/>
            <person name="Du L."/>
            <person name="Sun Y."/>
            <person name="Zhan W."/>
            <person name="Jiang J."/>
            <person name="Wang Q."/>
            <person name="Zhang B."/>
            <person name="Ji P."/>
            <person name="Sakyi L.B."/>
            <person name="Cui X."/>
            <person name="Yuan T."/>
            <person name="Jiang B."/>
            <person name="Yang W."/>
            <person name="Lam T.T.-Y."/>
            <person name="Chang Q."/>
            <person name="Ding S."/>
            <person name="Wang X."/>
            <person name="Zhu J."/>
            <person name="Ruan X."/>
            <person name="Zhao L."/>
            <person name="Wei J."/>
            <person name="Que T."/>
            <person name="Du C."/>
            <person name="Cheng J."/>
            <person name="Dai P."/>
            <person name="Han X."/>
            <person name="Huang E."/>
            <person name="Gao Y."/>
            <person name="Liu J."/>
            <person name="Shao H."/>
            <person name="Ye R."/>
            <person name="Li L."/>
            <person name="Wei W."/>
            <person name="Wang X."/>
            <person name="Wang C."/>
            <person name="Yang T."/>
            <person name="Huo Q."/>
            <person name="Li W."/>
            <person name="Guo W."/>
            <person name="Chen H."/>
            <person name="Zhou L."/>
            <person name="Ni X."/>
            <person name="Tian J."/>
            <person name="Zhou Y."/>
            <person name="Sheng Y."/>
            <person name="Liu T."/>
            <person name="Pan Y."/>
            <person name="Xia L."/>
            <person name="Li J."/>
            <person name="Zhao F."/>
            <person name="Cao W."/>
        </authorList>
    </citation>
    <scope>NUCLEOTIDE SEQUENCE</scope>
    <source>
        <strain evidence="1">Dsil-2018</strain>
    </source>
</reference>